<dbReference type="EMBL" id="FNZM01000017">
    <property type="protein sequence ID" value="SEK09060.1"/>
    <property type="molecule type" value="Genomic_DNA"/>
</dbReference>
<dbReference type="GO" id="GO:0004300">
    <property type="term" value="F:enoyl-CoA hydratase activity"/>
    <property type="evidence" value="ECO:0007669"/>
    <property type="project" value="TreeGrafter"/>
</dbReference>
<dbReference type="InterPro" id="IPR029069">
    <property type="entry name" value="HotDog_dom_sf"/>
</dbReference>
<dbReference type="CDD" id="cd03448">
    <property type="entry name" value="HDE_HSD"/>
    <property type="match status" value="1"/>
</dbReference>
<dbReference type="InterPro" id="IPR002539">
    <property type="entry name" value="MaoC-like_dom"/>
</dbReference>
<dbReference type="PANTHER" id="PTHR13078:SF56">
    <property type="entry name" value="PEROXISOMAL MULTIFUNCTIONAL ENZYME TYPE 2"/>
    <property type="match status" value="1"/>
</dbReference>
<gene>
    <name evidence="4" type="ORF">SAMN05216550_11796</name>
</gene>
<feature type="domain" description="Peroxisomal multifunctional enzyme type 2-like N-terminal" evidence="3">
    <location>
        <begin position="19"/>
        <end position="146"/>
    </location>
</feature>
<dbReference type="GO" id="GO:0044594">
    <property type="term" value="F:17-beta-hydroxysteroid dehydrogenase (NAD+) activity"/>
    <property type="evidence" value="ECO:0007669"/>
    <property type="project" value="TreeGrafter"/>
</dbReference>
<dbReference type="AlphaFoldDB" id="A0A1A5XB61"/>
<dbReference type="OrthoDB" id="5522043at2"/>
<evidence type="ECO:0000313" key="5">
    <source>
        <dbReference type="Proteomes" id="UP000183529"/>
    </source>
</evidence>
<feature type="region of interest" description="Disordered" evidence="1">
    <location>
        <begin position="150"/>
        <end position="169"/>
    </location>
</feature>
<dbReference type="InterPro" id="IPR054357">
    <property type="entry name" value="MFE-2_N"/>
</dbReference>
<protein>
    <submittedName>
        <fullName evidence="4">Acyl dehydratase</fullName>
    </submittedName>
</protein>
<evidence type="ECO:0000259" key="2">
    <source>
        <dbReference type="Pfam" id="PF01575"/>
    </source>
</evidence>
<dbReference type="Proteomes" id="UP000183529">
    <property type="component" value="Unassembled WGS sequence"/>
</dbReference>
<evidence type="ECO:0000259" key="3">
    <source>
        <dbReference type="Pfam" id="PF22622"/>
    </source>
</evidence>
<proteinExistence type="predicted"/>
<organism evidence="4 5">
    <name type="scientific">Paraburkholderia tropica</name>
    <dbReference type="NCBI Taxonomy" id="92647"/>
    <lineage>
        <taxon>Bacteria</taxon>
        <taxon>Pseudomonadati</taxon>
        <taxon>Pseudomonadota</taxon>
        <taxon>Betaproteobacteria</taxon>
        <taxon>Burkholderiales</taxon>
        <taxon>Burkholderiaceae</taxon>
        <taxon>Paraburkholderia</taxon>
    </lineage>
</organism>
<dbReference type="PANTHER" id="PTHR13078">
    <property type="entry name" value="PEROXISOMAL MULTIFUNCTIONAL ENZYME TYPE 2-RELATED"/>
    <property type="match status" value="1"/>
</dbReference>
<dbReference type="RefSeq" id="WP_065061157.1">
    <property type="nucleotide sequence ID" value="NZ_CADFGN010000003.1"/>
</dbReference>
<comment type="caution">
    <text evidence="4">The sequence shown here is derived from an EMBL/GenBank/DDBJ whole genome shotgun (WGS) entry which is preliminary data.</text>
</comment>
<reference evidence="4 5" key="1">
    <citation type="submission" date="2016-10" db="EMBL/GenBank/DDBJ databases">
        <authorList>
            <person name="Varghese N."/>
            <person name="Submissions S."/>
        </authorList>
    </citation>
    <scope>NUCLEOTIDE SEQUENCE [LARGE SCALE GENOMIC DNA]</scope>
    <source>
        <strain evidence="4 5">LMG 22274</strain>
    </source>
</reference>
<dbReference type="GO" id="GO:0006635">
    <property type="term" value="P:fatty acid beta-oxidation"/>
    <property type="evidence" value="ECO:0007669"/>
    <property type="project" value="TreeGrafter"/>
</dbReference>
<name>A0A1A5XB61_9BURK</name>
<accession>A0A1A5XB61</accession>
<feature type="domain" description="MaoC-like" evidence="2">
    <location>
        <begin position="168"/>
        <end position="280"/>
    </location>
</feature>
<dbReference type="Pfam" id="PF22622">
    <property type="entry name" value="MFE-2_hydrat-2_N"/>
    <property type="match status" value="1"/>
</dbReference>
<evidence type="ECO:0000313" key="4">
    <source>
        <dbReference type="EMBL" id="SEK09060.1"/>
    </source>
</evidence>
<dbReference type="GO" id="GO:0003857">
    <property type="term" value="F:(3S)-3-hydroxyacyl-CoA dehydrogenase (NAD+) activity"/>
    <property type="evidence" value="ECO:0007669"/>
    <property type="project" value="TreeGrafter"/>
</dbReference>
<dbReference type="GeneID" id="61302672"/>
<evidence type="ECO:0000256" key="1">
    <source>
        <dbReference type="SAM" id="MobiDB-lite"/>
    </source>
</evidence>
<dbReference type="Pfam" id="PF01575">
    <property type="entry name" value="MaoC_dehydratas"/>
    <property type="match status" value="1"/>
</dbReference>
<sequence>MTIDYHTLRNWPFQDVEQTYTARDAMFYSLAVGYGANPVDVDDLAFVYEKELRVPPTFAVVLGFPGFWARDPKSGIDWVRLLHGEQGIEIHKPLPREATVIGRSRITRVVDKGEGKGALLEIERSLTDKATGERYATLRQLTFCRGDGGFSANGGPSDEAPSAPPAVPDREADYVCELPTRPETALLYRLCGDDNALHADPQIAHAAGFERPILHGLATWAVAAHALLKTLCASDPARLVRFHARFTAPVYPGETIRTEIWRDGNAVSFRARVVERNIIVLNNGTASLR</sequence>
<dbReference type="Gene3D" id="3.10.129.10">
    <property type="entry name" value="Hotdog Thioesterase"/>
    <property type="match status" value="1"/>
</dbReference>
<dbReference type="SUPFAM" id="SSF54637">
    <property type="entry name" value="Thioesterase/thiol ester dehydrase-isomerase"/>
    <property type="match status" value="2"/>
</dbReference>